<proteinExistence type="predicted"/>
<dbReference type="InParanoid" id="A0A804PVG0"/>
<dbReference type="EnsemblPlants" id="Zm00001eb273970_T001">
    <property type="protein sequence ID" value="Zm00001eb273970_P001"/>
    <property type="gene ID" value="Zm00001eb273970"/>
</dbReference>
<reference evidence="2" key="2">
    <citation type="submission" date="2019-07" db="EMBL/GenBank/DDBJ databases">
        <authorList>
            <person name="Seetharam A."/>
            <person name="Woodhouse M."/>
            <person name="Cannon E."/>
        </authorList>
    </citation>
    <scope>NUCLEOTIDE SEQUENCE [LARGE SCALE GENOMIC DNA]</scope>
    <source>
        <strain evidence="2">cv. B73</strain>
    </source>
</reference>
<dbReference type="Gramene" id="Zm00001eb273970_T001">
    <property type="protein sequence ID" value="Zm00001eb273970_P001"/>
    <property type="gene ID" value="Zm00001eb273970"/>
</dbReference>
<dbReference type="AlphaFoldDB" id="A0A804PVG0"/>
<reference evidence="2" key="3">
    <citation type="submission" date="2021-05" db="UniProtKB">
        <authorList>
            <consortium name="EnsemblPlants"/>
        </authorList>
    </citation>
    <scope>IDENTIFICATION</scope>
    <source>
        <strain evidence="2">cv. B73</strain>
    </source>
</reference>
<keyword evidence="1" id="KW-1133">Transmembrane helix</keyword>
<protein>
    <submittedName>
        <fullName evidence="2">Uncharacterized protein</fullName>
    </submittedName>
</protein>
<keyword evidence="3" id="KW-1185">Reference proteome</keyword>
<name>A0A804PVG0_MAIZE</name>
<reference evidence="3" key="1">
    <citation type="journal article" date="2009" name="Science">
        <title>The B73 maize genome: complexity, diversity, and dynamics.</title>
        <authorList>
            <person name="Schnable P.S."/>
            <person name="Ware D."/>
            <person name="Fulton R.S."/>
            <person name="Stein J.C."/>
            <person name="Wei F."/>
            <person name="Pasternak S."/>
            <person name="Liang C."/>
            <person name="Zhang J."/>
            <person name="Fulton L."/>
            <person name="Graves T.A."/>
            <person name="Minx P."/>
            <person name="Reily A.D."/>
            <person name="Courtney L."/>
            <person name="Kruchowski S.S."/>
            <person name="Tomlinson C."/>
            <person name="Strong C."/>
            <person name="Delehaunty K."/>
            <person name="Fronick C."/>
            <person name="Courtney B."/>
            <person name="Rock S.M."/>
            <person name="Belter E."/>
            <person name="Du F."/>
            <person name="Kim K."/>
            <person name="Abbott R.M."/>
            <person name="Cotton M."/>
            <person name="Levy A."/>
            <person name="Marchetto P."/>
            <person name="Ochoa K."/>
            <person name="Jackson S.M."/>
            <person name="Gillam B."/>
            <person name="Chen W."/>
            <person name="Yan L."/>
            <person name="Higginbotham J."/>
            <person name="Cardenas M."/>
            <person name="Waligorski J."/>
            <person name="Applebaum E."/>
            <person name="Phelps L."/>
            <person name="Falcone J."/>
            <person name="Kanchi K."/>
            <person name="Thane T."/>
            <person name="Scimone A."/>
            <person name="Thane N."/>
            <person name="Henke J."/>
            <person name="Wang T."/>
            <person name="Ruppert J."/>
            <person name="Shah N."/>
            <person name="Rotter K."/>
            <person name="Hodges J."/>
            <person name="Ingenthron E."/>
            <person name="Cordes M."/>
            <person name="Kohlberg S."/>
            <person name="Sgro J."/>
            <person name="Delgado B."/>
            <person name="Mead K."/>
            <person name="Chinwalla A."/>
            <person name="Leonard S."/>
            <person name="Crouse K."/>
            <person name="Collura K."/>
            <person name="Kudrna D."/>
            <person name="Currie J."/>
            <person name="He R."/>
            <person name="Angelova A."/>
            <person name="Rajasekar S."/>
            <person name="Mueller T."/>
            <person name="Lomeli R."/>
            <person name="Scara G."/>
            <person name="Ko A."/>
            <person name="Delaney K."/>
            <person name="Wissotski M."/>
            <person name="Lopez G."/>
            <person name="Campos D."/>
            <person name="Braidotti M."/>
            <person name="Ashley E."/>
            <person name="Golser W."/>
            <person name="Kim H."/>
            <person name="Lee S."/>
            <person name="Lin J."/>
            <person name="Dujmic Z."/>
            <person name="Kim W."/>
            <person name="Talag J."/>
            <person name="Zuccolo A."/>
            <person name="Fan C."/>
            <person name="Sebastian A."/>
            <person name="Kramer M."/>
            <person name="Spiegel L."/>
            <person name="Nascimento L."/>
            <person name="Zutavern T."/>
            <person name="Miller B."/>
            <person name="Ambroise C."/>
            <person name="Muller S."/>
            <person name="Spooner W."/>
            <person name="Narechania A."/>
            <person name="Ren L."/>
            <person name="Wei S."/>
            <person name="Kumari S."/>
            <person name="Faga B."/>
            <person name="Levy M.J."/>
            <person name="McMahan L."/>
            <person name="Van Buren P."/>
            <person name="Vaughn M.W."/>
            <person name="Ying K."/>
            <person name="Yeh C.-T."/>
            <person name="Emrich S.J."/>
            <person name="Jia Y."/>
            <person name="Kalyanaraman A."/>
            <person name="Hsia A.-P."/>
            <person name="Barbazuk W.B."/>
            <person name="Baucom R.S."/>
            <person name="Brutnell T.P."/>
            <person name="Carpita N.C."/>
            <person name="Chaparro C."/>
            <person name="Chia J.-M."/>
            <person name="Deragon J.-M."/>
            <person name="Estill J.C."/>
            <person name="Fu Y."/>
            <person name="Jeddeloh J.A."/>
            <person name="Han Y."/>
            <person name="Lee H."/>
            <person name="Li P."/>
            <person name="Lisch D.R."/>
            <person name="Liu S."/>
            <person name="Liu Z."/>
            <person name="Nagel D.H."/>
            <person name="McCann M.C."/>
            <person name="SanMiguel P."/>
            <person name="Myers A.M."/>
            <person name="Nettleton D."/>
            <person name="Nguyen J."/>
            <person name="Penning B.W."/>
            <person name="Ponnala L."/>
            <person name="Schneider K.L."/>
            <person name="Schwartz D.C."/>
            <person name="Sharma A."/>
            <person name="Soderlund C."/>
            <person name="Springer N.M."/>
            <person name="Sun Q."/>
            <person name="Wang H."/>
            <person name="Waterman M."/>
            <person name="Westerman R."/>
            <person name="Wolfgruber T.K."/>
            <person name="Yang L."/>
            <person name="Yu Y."/>
            <person name="Zhang L."/>
            <person name="Zhou S."/>
            <person name="Zhu Q."/>
            <person name="Bennetzen J.L."/>
            <person name="Dawe R.K."/>
            <person name="Jiang J."/>
            <person name="Jiang N."/>
            <person name="Presting G.G."/>
            <person name="Wessler S.R."/>
            <person name="Aluru S."/>
            <person name="Martienssen R.A."/>
            <person name="Clifton S.W."/>
            <person name="McCombie W.R."/>
            <person name="Wing R.A."/>
            <person name="Wilson R.K."/>
        </authorList>
    </citation>
    <scope>NUCLEOTIDE SEQUENCE [LARGE SCALE GENOMIC DNA]</scope>
    <source>
        <strain evidence="3">cv. B73</strain>
    </source>
</reference>
<accession>A0A804PVG0</accession>
<sequence length="98" mass="10075">MANRAEAAAAAAADAGGDREALQNLFLDVARVLVVFGALGATSAGEPVLAFLSLLLWLLGVWLLALVLVLAAGRFPHLALAATAMAIAILKNLLALWN</sequence>
<feature type="transmembrane region" description="Helical" evidence="1">
    <location>
        <begin position="78"/>
        <end position="97"/>
    </location>
</feature>
<organism evidence="2 3">
    <name type="scientific">Zea mays</name>
    <name type="common">Maize</name>
    <dbReference type="NCBI Taxonomy" id="4577"/>
    <lineage>
        <taxon>Eukaryota</taxon>
        <taxon>Viridiplantae</taxon>
        <taxon>Streptophyta</taxon>
        <taxon>Embryophyta</taxon>
        <taxon>Tracheophyta</taxon>
        <taxon>Spermatophyta</taxon>
        <taxon>Magnoliopsida</taxon>
        <taxon>Liliopsida</taxon>
        <taxon>Poales</taxon>
        <taxon>Poaceae</taxon>
        <taxon>PACMAD clade</taxon>
        <taxon>Panicoideae</taxon>
        <taxon>Andropogonodae</taxon>
        <taxon>Andropogoneae</taxon>
        <taxon>Tripsacinae</taxon>
        <taxon>Zea</taxon>
    </lineage>
</organism>
<dbReference type="Proteomes" id="UP000007305">
    <property type="component" value="Chromosome 6"/>
</dbReference>
<keyword evidence="1" id="KW-0812">Transmembrane</keyword>
<keyword evidence="1" id="KW-0472">Membrane</keyword>
<feature type="transmembrane region" description="Helical" evidence="1">
    <location>
        <begin position="25"/>
        <end position="42"/>
    </location>
</feature>
<dbReference type="FunCoup" id="A0A804PVG0">
    <property type="interactions" value="557"/>
</dbReference>
<evidence type="ECO:0000313" key="2">
    <source>
        <dbReference type="EnsemblPlants" id="Zm00001eb273970_P001"/>
    </source>
</evidence>
<evidence type="ECO:0000256" key="1">
    <source>
        <dbReference type="SAM" id="Phobius"/>
    </source>
</evidence>
<evidence type="ECO:0000313" key="3">
    <source>
        <dbReference type="Proteomes" id="UP000007305"/>
    </source>
</evidence>
<feature type="transmembrane region" description="Helical" evidence="1">
    <location>
        <begin position="48"/>
        <end position="71"/>
    </location>
</feature>